<name>A0A2N5ZHT6_MUIH1</name>
<protein>
    <recommendedName>
        <fullName evidence="3">HMA domain-containing protein</fullName>
    </recommendedName>
</protein>
<evidence type="ECO:0000313" key="2">
    <source>
        <dbReference type="Proteomes" id="UP000234857"/>
    </source>
</evidence>
<accession>A0A2N5ZHT6</accession>
<organism evidence="1 2">
    <name type="scientific">Muiribacterium halophilum</name>
    <dbReference type="NCBI Taxonomy" id="2053465"/>
    <lineage>
        <taxon>Bacteria</taxon>
        <taxon>Candidatus Muiribacteriota</taxon>
        <taxon>Candidatus Muiribacteriia</taxon>
        <taxon>Candidatus Muiribacteriales</taxon>
        <taxon>Candidatus Muiribacteriaceae</taxon>
        <taxon>Candidatus Muiribacterium</taxon>
    </lineage>
</organism>
<dbReference type="EMBL" id="PKTG01000069">
    <property type="protein sequence ID" value="PLX18182.1"/>
    <property type="molecule type" value="Genomic_DNA"/>
</dbReference>
<dbReference type="AlphaFoldDB" id="A0A2N5ZHT6"/>
<dbReference type="GO" id="GO:0046872">
    <property type="term" value="F:metal ion binding"/>
    <property type="evidence" value="ECO:0007669"/>
    <property type="project" value="InterPro"/>
</dbReference>
<comment type="caution">
    <text evidence="1">The sequence shown here is derived from an EMBL/GenBank/DDBJ whole genome shotgun (WGS) entry which is preliminary data.</text>
</comment>
<sequence>MLERGLNLVHFFYEGDISDPEALEYEVNGLNGVDSIDIMTDDKVIYISFDPGVVNIDSIIEVIQNKNIKINY</sequence>
<evidence type="ECO:0000313" key="1">
    <source>
        <dbReference type="EMBL" id="PLX18182.1"/>
    </source>
</evidence>
<reference evidence="1 2" key="1">
    <citation type="submission" date="2017-11" db="EMBL/GenBank/DDBJ databases">
        <title>Genome-resolved metagenomics identifies genetic mobility, metabolic interactions, and unexpected diversity in perchlorate-reducing communities.</title>
        <authorList>
            <person name="Barnum T.P."/>
            <person name="Figueroa I.A."/>
            <person name="Carlstrom C.I."/>
            <person name="Lucas L.N."/>
            <person name="Engelbrektson A.L."/>
            <person name="Coates J.D."/>
        </authorList>
    </citation>
    <scope>NUCLEOTIDE SEQUENCE [LARGE SCALE GENOMIC DNA]</scope>
    <source>
        <strain evidence="1">BM706</strain>
    </source>
</reference>
<dbReference type="InterPro" id="IPR036163">
    <property type="entry name" value="HMA_dom_sf"/>
</dbReference>
<evidence type="ECO:0008006" key="3">
    <source>
        <dbReference type="Google" id="ProtNLM"/>
    </source>
</evidence>
<dbReference type="SUPFAM" id="SSF55008">
    <property type="entry name" value="HMA, heavy metal-associated domain"/>
    <property type="match status" value="1"/>
</dbReference>
<proteinExistence type="predicted"/>
<gene>
    <name evidence="1" type="ORF">C0601_05335</name>
</gene>
<dbReference type="Proteomes" id="UP000234857">
    <property type="component" value="Unassembled WGS sequence"/>
</dbReference>